<feature type="region of interest" description="Disordered" evidence="1">
    <location>
        <begin position="223"/>
        <end position="245"/>
    </location>
</feature>
<organism evidence="3">
    <name type="scientific">marine sediment metagenome</name>
    <dbReference type="NCBI Taxonomy" id="412755"/>
    <lineage>
        <taxon>unclassified sequences</taxon>
        <taxon>metagenomes</taxon>
        <taxon>ecological metagenomes</taxon>
    </lineage>
</organism>
<evidence type="ECO:0000256" key="1">
    <source>
        <dbReference type="SAM" id="MobiDB-lite"/>
    </source>
</evidence>
<evidence type="ECO:0000313" key="3">
    <source>
        <dbReference type="EMBL" id="KKM62242.1"/>
    </source>
</evidence>
<gene>
    <name evidence="4" type="ORF">LCGC14_1466540</name>
    <name evidence="3" type="ORF">LCGC14_1523660</name>
</gene>
<protein>
    <recommendedName>
        <fullName evidence="2">N-acetylmuramoyl-L-alanine amidase domain-containing protein</fullName>
    </recommendedName>
</protein>
<dbReference type="Pfam" id="PF01510">
    <property type="entry name" value="Amidase_2"/>
    <property type="match status" value="1"/>
</dbReference>
<reference evidence="3" key="1">
    <citation type="journal article" date="2015" name="Nature">
        <title>Complex archaea that bridge the gap between prokaryotes and eukaryotes.</title>
        <authorList>
            <person name="Spang A."/>
            <person name="Saw J.H."/>
            <person name="Jorgensen S.L."/>
            <person name="Zaremba-Niedzwiedzka K."/>
            <person name="Martijn J."/>
            <person name="Lind A.E."/>
            <person name="van Eijk R."/>
            <person name="Schleper C."/>
            <person name="Guy L."/>
            <person name="Ettema T.J."/>
        </authorList>
    </citation>
    <scope>NUCLEOTIDE SEQUENCE</scope>
</reference>
<name>A0A0F9LYW2_9ZZZZ</name>
<dbReference type="InterPro" id="IPR036505">
    <property type="entry name" value="Amidase/PGRP_sf"/>
</dbReference>
<dbReference type="Gene3D" id="3.40.80.10">
    <property type="entry name" value="Peptidoglycan recognition protein-like"/>
    <property type="match status" value="1"/>
</dbReference>
<dbReference type="EMBL" id="LAZR01011339">
    <property type="protein sequence ID" value="KKM62242.1"/>
    <property type="molecule type" value="Genomic_DNA"/>
</dbReference>
<dbReference type="InterPro" id="IPR002502">
    <property type="entry name" value="Amidase_domain"/>
</dbReference>
<dbReference type="GO" id="GO:0008745">
    <property type="term" value="F:N-acetylmuramoyl-L-alanine amidase activity"/>
    <property type="evidence" value="ECO:0007669"/>
    <property type="project" value="InterPro"/>
</dbReference>
<evidence type="ECO:0000259" key="2">
    <source>
        <dbReference type="Pfam" id="PF01510"/>
    </source>
</evidence>
<dbReference type="GO" id="GO:0009253">
    <property type="term" value="P:peptidoglycan catabolic process"/>
    <property type="evidence" value="ECO:0007669"/>
    <property type="project" value="InterPro"/>
</dbReference>
<feature type="domain" description="N-acetylmuramoyl-L-alanine amidase" evidence="2">
    <location>
        <begin position="28"/>
        <end position="156"/>
    </location>
</feature>
<sequence length="245" mass="27177">MTWLSFCARRPGPSWKTGYGTGDRTLAQIEGVVDHNAEGSISGLYSVLDGPRQASWTFSIPKVGEPIQHYPLEKITWHAGLPGDRRHDTSLIGNLTLVGKEVEGKKGEPWTENQLHWSAKIDVALRALCPSFGKNPPTLRLNMWEHRWLTATSCPSGRNPWNAKFALISSLEDKMTDAEFLAMLEKLLTQARIPATLEDGKTRRSGAHALGFWLDASRLHHEDTDKHSAGEGHSHNIPASQTEEA</sequence>
<accession>A0A0F9LYW2</accession>
<proteinExistence type="predicted"/>
<dbReference type="EMBL" id="LAZR01010270">
    <property type="protein sequence ID" value="KKM67892.1"/>
    <property type="molecule type" value="Genomic_DNA"/>
</dbReference>
<feature type="compositionally biased region" description="Basic and acidic residues" evidence="1">
    <location>
        <begin position="223"/>
        <end position="234"/>
    </location>
</feature>
<comment type="caution">
    <text evidence="3">The sequence shown here is derived from an EMBL/GenBank/DDBJ whole genome shotgun (WGS) entry which is preliminary data.</text>
</comment>
<evidence type="ECO:0000313" key="4">
    <source>
        <dbReference type="EMBL" id="KKM67892.1"/>
    </source>
</evidence>
<dbReference type="SUPFAM" id="SSF55846">
    <property type="entry name" value="N-acetylmuramoyl-L-alanine amidase-like"/>
    <property type="match status" value="1"/>
</dbReference>
<dbReference type="AlphaFoldDB" id="A0A0F9LYW2"/>